<evidence type="ECO:0000313" key="3">
    <source>
        <dbReference type="Proteomes" id="UP001602245"/>
    </source>
</evidence>
<comment type="caution">
    <text evidence="2">The sequence shown here is derived from an EMBL/GenBank/DDBJ whole genome shotgun (WGS) entry which is preliminary data.</text>
</comment>
<feature type="transmembrane region" description="Helical" evidence="1">
    <location>
        <begin position="6"/>
        <end position="24"/>
    </location>
</feature>
<gene>
    <name evidence="2" type="ORF">ACFY35_49045</name>
</gene>
<protein>
    <submittedName>
        <fullName evidence="2">Uncharacterized protein</fullName>
    </submittedName>
</protein>
<keyword evidence="3" id="KW-1185">Reference proteome</keyword>
<feature type="transmembrane region" description="Helical" evidence="1">
    <location>
        <begin position="31"/>
        <end position="51"/>
    </location>
</feature>
<keyword evidence="1" id="KW-0472">Membrane</keyword>
<feature type="transmembrane region" description="Helical" evidence="1">
    <location>
        <begin position="123"/>
        <end position="145"/>
    </location>
</feature>
<accession>A0ABW6WVY6</accession>
<sequence>MTPRRLGSWVVVALFFTAVLKFVLDDLDSGYAGWLLPFATVLATVFVAIVLHETGHLLAALALRLKVVGVRIRYTGQSFVRVKPDAALKWLPARFVLWHLAGPAVDFALAVGLFAAARSTDSPTALDCLLAAALTAFLLGVGNLWPHTTPAGMRSDGAQVLRWLLHPSRQSTIVVTDTAALRKVVDGTIDPAALDAFIETTVDGRAVALAVHLRLLRKLGLDRPGVKVTIGNVAIGPATASDYLRLHTYAVAPSTPGEMTDALAPNLGVIAGLWQLHRVVVAGEPASPPIVAQVAAVRDALARRKSESLSHLVVAALVDLLEGRPAEARRALTGVSPGTGQEQTRALLIRAIAESALGDHAQADRLVESVRRAHAAAGKPDGGEPPPILAEMLTAMRPAPVAD</sequence>
<evidence type="ECO:0000313" key="2">
    <source>
        <dbReference type="EMBL" id="MFF5297429.1"/>
    </source>
</evidence>
<dbReference type="EMBL" id="JBIAZU010000011">
    <property type="protein sequence ID" value="MFF5297429.1"/>
    <property type="molecule type" value="Genomic_DNA"/>
</dbReference>
<reference evidence="2 3" key="1">
    <citation type="submission" date="2024-10" db="EMBL/GenBank/DDBJ databases">
        <title>The Natural Products Discovery Center: Release of the First 8490 Sequenced Strains for Exploring Actinobacteria Biosynthetic Diversity.</title>
        <authorList>
            <person name="Kalkreuter E."/>
            <person name="Kautsar S.A."/>
            <person name="Yang D."/>
            <person name="Bader C.D."/>
            <person name="Teijaro C.N."/>
            <person name="Fluegel L."/>
            <person name="Davis C.M."/>
            <person name="Simpson J.R."/>
            <person name="Lauterbach L."/>
            <person name="Steele A.D."/>
            <person name="Gui C."/>
            <person name="Meng S."/>
            <person name="Li G."/>
            <person name="Viehrig K."/>
            <person name="Ye F."/>
            <person name="Su P."/>
            <person name="Kiefer A.F."/>
            <person name="Nichols A."/>
            <person name="Cepeda A.J."/>
            <person name="Yan W."/>
            <person name="Fan B."/>
            <person name="Jiang Y."/>
            <person name="Adhikari A."/>
            <person name="Zheng C.-J."/>
            <person name="Schuster L."/>
            <person name="Cowan T.M."/>
            <person name="Smanski M.J."/>
            <person name="Chevrette M.G."/>
            <person name="De Carvalho L.P.S."/>
            <person name="Shen B."/>
        </authorList>
    </citation>
    <scope>NUCLEOTIDE SEQUENCE [LARGE SCALE GENOMIC DNA]</scope>
    <source>
        <strain evidence="2 3">NPDC000087</strain>
    </source>
</reference>
<keyword evidence="1" id="KW-1133">Transmembrane helix</keyword>
<proteinExistence type="predicted"/>
<dbReference type="Proteomes" id="UP001602245">
    <property type="component" value="Unassembled WGS sequence"/>
</dbReference>
<name>A0ABW6WVY6_9ACTN</name>
<keyword evidence="1" id="KW-0812">Transmembrane</keyword>
<dbReference type="RefSeq" id="WP_020511942.1">
    <property type="nucleotide sequence ID" value="NZ_JBIAZU010000011.1"/>
</dbReference>
<organism evidence="2 3">
    <name type="scientific">Paractinoplanes globisporus</name>
    <dbReference type="NCBI Taxonomy" id="113565"/>
    <lineage>
        <taxon>Bacteria</taxon>
        <taxon>Bacillati</taxon>
        <taxon>Actinomycetota</taxon>
        <taxon>Actinomycetes</taxon>
        <taxon>Micromonosporales</taxon>
        <taxon>Micromonosporaceae</taxon>
        <taxon>Paractinoplanes</taxon>
    </lineage>
</organism>
<evidence type="ECO:0000256" key="1">
    <source>
        <dbReference type="SAM" id="Phobius"/>
    </source>
</evidence>
<feature type="transmembrane region" description="Helical" evidence="1">
    <location>
        <begin position="95"/>
        <end position="117"/>
    </location>
</feature>